<comment type="caution">
    <text evidence="2">The sequence shown here is derived from an EMBL/GenBank/DDBJ whole genome shotgun (WGS) entry which is preliminary data.</text>
</comment>
<keyword evidence="1" id="KW-0732">Signal</keyword>
<gene>
    <name evidence="2" type="ORF">PT85_10565</name>
</gene>
<dbReference type="OrthoDB" id="5444681at2"/>
<accession>A0A0B3BUA9</accession>
<proteinExistence type="predicted"/>
<protein>
    <recommendedName>
        <fullName evidence="4">GTP-binding protein</fullName>
    </recommendedName>
</protein>
<feature type="signal peptide" evidence="1">
    <location>
        <begin position="1"/>
        <end position="22"/>
    </location>
</feature>
<dbReference type="Proteomes" id="UP000030980">
    <property type="component" value="Unassembled WGS sequence"/>
</dbReference>
<dbReference type="Pfam" id="PF06097">
    <property type="entry name" value="DUF945"/>
    <property type="match status" value="1"/>
</dbReference>
<evidence type="ECO:0000256" key="1">
    <source>
        <dbReference type="SAM" id="SignalP"/>
    </source>
</evidence>
<feature type="chain" id="PRO_5002081078" description="GTP-binding protein" evidence="1">
    <location>
        <begin position="23"/>
        <end position="483"/>
    </location>
</feature>
<dbReference type="EMBL" id="JTAK01000004">
    <property type="protein sequence ID" value="KHO64626.1"/>
    <property type="molecule type" value="Genomic_DNA"/>
</dbReference>
<dbReference type="STRING" id="706570.PT85_10565"/>
<evidence type="ECO:0000313" key="3">
    <source>
        <dbReference type="Proteomes" id="UP000030980"/>
    </source>
</evidence>
<dbReference type="RefSeq" id="WP_027591660.1">
    <property type="nucleotide sequence ID" value="NZ_FMUP01000002.1"/>
</dbReference>
<name>A0A0B3BUA9_9PSED</name>
<organism evidence="2 3">
    <name type="scientific">Pseudomonas flexibilis</name>
    <dbReference type="NCBI Taxonomy" id="706570"/>
    <lineage>
        <taxon>Bacteria</taxon>
        <taxon>Pseudomonadati</taxon>
        <taxon>Pseudomonadota</taxon>
        <taxon>Gammaproteobacteria</taxon>
        <taxon>Pseudomonadales</taxon>
        <taxon>Pseudomonadaceae</taxon>
        <taxon>Pseudomonas</taxon>
    </lineage>
</organism>
<sequence>MKKTGIAAVVLLVAGAAVTAGAWYTGTQLETLLPEKIAEANQELARQLPGSEVQLSLTSLERGVFSSVARYQLDLGELAHEWPASELVLVEHIEHGPLPLSRLSTLRLLPVLSHSQTRLEETALTAPWFRQAEGGEPLRIQTTLGYDLEASVRLEVAPLRFADGETHLSFSGFQGEFEGSAEQVTGSGHFDRLELSTLGEQPTRVGLQGLQVVFDRHKGPSGLFLGEQSVTLERLDVHWPGLEPLVLTELAQRDRLSQTDDLLAADLTLELAGLSYAEQPLGALRMDWSARDLNAGAIVALADLIASYAETLESDPEHEGFSHAQEQHLKAALESLLDSRPSLSLDSLSLKTANAESRLSLQLGLSKPAMGEALPPEVLIQQLVSRLNLQLDLPKVSIRDLVGYQALFDASLDPQAVAMEADMLAEMAGDMAVGMELATLQGDTLQTRLDYADGQVTLNGQTRPLEEFLAMLGLLAGGGVAIE</sequence>
<keyword evidence="3" id="KW-1185">Reference proteome</keyword>
<dbReference type="InterPro" id="IPR010352">
    <property type="entry name" value="DUF945"/>
</dbReference>
<dbReference type="AlphaFoldDB" id="A0A0B3BUA9"/>
<evidence type="ECO:0008006" key="4">
    <source>
        <dbReference type="Google" id="ProtNLM"/>
    </source>
</evidence>
<reference evidence="2 3" key="1">
    <citation type="submission" date="2014-11" db="EMBL/GenBank/DDBJ databases">
        <title>Genome sequence of Pseudomonas tuomuerensis JCM 14085.</title>
        <authorList>
            <person name="Shin S.-K."/>
            <person name="Yi H."/>
        </authorList>
    </citation>
    <scope>NUCLEOTIDE SEQUENCE [LARGE SCALE GENOMIC DNA]</scope>
    <source>
        <strain evidence="2 3">JCM 14085</strain>
    </source>
</reference>
<evidence type="ECO:0000313" key="2">
    <source>
        <dbReference type="EMBL" id="KHO64626.1"/>
    </source>
</evidence>